<comment type="caution">
    <text evidence="7">The sequence shown here is derived from an EMBL/GenBank/DDBJ whole genome shotgun (WGS) entry which is preliminary data.</text>
</comment>
<evidence type="ECO:0000256" key="3">
    <source>
        <dbReference type="ARBA" id="ARBA00023015"/>
    </source>
</evidence>
<comment type="function">
    <text evidence="5">Involved in transvection phenomena (= synapsis-dependent gene expression), where the synaptic pairing of chromosomes carrying genes with which zeste interacts influences the expression of these genes. Zeste binds to DNA and stimulates transcription from a nearby promoter.</text>
</comment>
<dbReference type="EMBL" id="JANEYF010003168">
    <property type="protein sequence ID" value="KAJ8938665.1"/>
    <property type="molecule type" value="Genomic_DNA"/>
</dbReference>
<evidence type="ECO:0000256" key="4">
    <source>
        <dbReference type="ARBA" id="ARBA00023163"/>
    </source>
</evidence>
<keyword evidence="8" id="KW-1185">Reference proteome</keyword>
<evidence type="ECO:0000256" key="5">
    <source>
        <dbReference type="ARBA" id="ARBA00025466"/>
    </source>
</evidence>
<comment type="subunit">
    <text evidence="1">Self-associates forming complexes of several hundred monomers.</text>
</comment>
<accession>A0AAV8XI90</accession>
<reference evidence="7" key="1">
    <citation type="journal article" date="2023" name="Insect Mol. Biol.">
        <title>Genome sequencing provides insights into the evolution of gene families encoding plant cell wall-degrading enzymes in longhorned beetles.</title>
        <authorList>
            <person name="Shin N.R."/>
            <person name="Okamura Y."/>
            <person name="Kirsch R."/>
            <person name="Pauchet Y."/>
        </authorList>
    </citation>
    <scope>NUCLEOTIDE SEQUENCE</scope>
    <source>
        <strain evidence="7">RBIC_L_NR</strain>
    </source>
</reference>
<evidence type="ECO:0000256" key="1">
    <source>
        <dbReference type="ARBA" id="ARBA00011764"/>
    </source>
</evidence>
<gene>
    <name evidence="7" type="ORF">NQ314_011404</name>
</gene>
<keyword evidence="4" id="KW-0804">Transcription</keyword>
<dbReference type="AlphaFoldDB" id="A0AAV8XI90"/>
<feature type="domain" description="Myb/SANT-like DNA-binding" evidence="6">
    <location>
        <begin position="11"/>
        <end position="79"/>
    </location>
</feature>
<dbReference type="Proteomes" id="UP001162156">
    <property type="component" value="Unassembled WGS sequence"/>
</dbReference>
<protein>
    <recommendedName>
        <fullName evidence="2">Regulatory protein zeste</fullName>
    </recommendedName>
</protein>
<evidence type="ECO:0000256" key="2">
    <source>
        <dbReference type="ARBA" id="ARBA00016807"/>
    </source>
</evidence>
<organism evidence="7 8">
    <name type="scientific">Rhamnusium bicolor</name>
    <dbReference type="NCBI Taxonomy" id="1586634"/>
    <lineage>
        <taxon>Eukaryota</taxon>
        <taxon>Metazoa</taxon>
        <taxon>Ecdysozoa</taxon>
        <taxon>Arthropoda</taxon>
        <taxon>Hexapoda</taxon>
        <taxon>Insecta</taxon>
        <taxon>Pterygota</taxon>
        <taxon>Neoptera</taxon>
        <taxon>Endopterygota</taxon>
        <taxon>Coleoptera</taxon>
        <taxon>Polyphaga</taxon>
        <taxon>Cucujiformia</taxon>
        <taxon>Chrysomeloidea</taxon>
        <taxon>Cerambycidae</taxon>
        <taxon>Lepturinae</taxon>
        <taxon>Rhagiini</taxon>
        <taxon>Rhamnusium</taxon>
    </lineage>
</organism>
<evidence type="ECO:0000313" key="8">
    <source>
        <dbReference type="Proteomes" id="UP001162156"/>
    </source>
</evidence>
<evidence type="ECO:0000259" key="6">
    <source>
        <dbReference type="Pfam" id="PF13873"/>
    </source>
</evidence>
<evidence type="ECO:0000313" key="7">
    <source>
        <dbReference type="EMBL" id="KAJ8938665.1"/>
    </source>
</evidence>
<dbReference type="Pfam" id="PF13873">
    <property type="entry name" value="Myb_DNA-bind_5"/>
    <property type="match status" value="1"/>
</dbReference>
<sequence length="289" mass="33288">MAAKSKRVIYSDADCHRLVDIVISYRNVIECKKTDATTWKQKNTIWGKITETYNAGTTEPRTSEQLRCKYDNLKKEVRQYEAKKKRNLFKTGGGVNEPDVKAILKLLYEKIKSIICFSVDGLDASKGDSDMTVEMLDNNVDKFDADTSIIDFTSENLQPMILNNVEVPEDVLANTTQPLVGTSQEVNKDIGKCISQLSIVIILYLQIGPTIHQKCYKQKNIVLQLKRKKRNTEVSEDDDSENLKIKMFNLKKDLLEKEAAREEVYHQMKMKKEEEIYSHKIKNQLLQNE</sequence>
<feature type="non-terminal residue" evidence="7">
    <location>
        <position position="289"/>
    </location>
</feature>
<keyword evidence="3" id="KW-0805">Transcription regulation</keyword>
<dbReference type="InterPro" id="IPR028002">
    <property type="entry name" value="Myb_DNA-bind_5"/>
</dbReference>
<name>A0AAV8XI90_9CUCU</name>
<proteinExistence type="predicted"/>